<name>A0A4Y2MVJ2_ARAVE</name>
<proteinExistence type="predicted"/>
<dbReference type="InterPro" id="IPR014807">
    <property type="entry name" value="Coa1"/>
</dbReference>
<keyword evidence="3" id="KW-1185">Reference proteome</keyword>
<evidence type="ECO:0000256" key="1">
    <source>
        <dbReference type="SAM" id="Phobius"/>
    </source>
</evidence>
<evidence type="ECO:0000313" key="3">
    <source>
        <dbReference type="Proteomes" id="UP000499080"/>
    </source>
</evidence>
<protein>
    <submittedName>
        <fullName evidence="2">Uncharacterized protein</fullName>
    </submittedName>
</protein>
<keyword evidence="1" id="KW-0472">Membrane</keyword>
<dbReference type="PANTHER" id="PTHR47148:SF1">
    <property type="entry name" value="CYTOCHROME C OXIDASE ASSEMBLY FACTOR 1 HOMOLOG"/>
    <property type="match status" value="1"/>
</dbReference>
<sequence length="125" mass="13828">MLKVTTGRIIGIGVATCLITSGSMYLRVRLEEKIGSQKLCQDCKQKMVQYKPATVCLGEPIEWHRPSLANTYNYISTSKATIAIPVSGSKTSGELLIEASKEELEQKWTINSLKLKVPDQEIAVE</sequence>
<dbReference type="GO" id="GO:0033617">
    <property type="term" value="P:mitochondrial respiratory chain complex IV assembly"/>
    <property type="evidence" value="ECO:0007669"/>
    <property type="project" value="TreeGrafter"/>
</dbReference>
<reference evidence="2 3" key="1">
    <citation type="journal article" date="2019" name="Sci. Rep.">
        <title>Orb-weaving spider Araneus ventricosus genome elucidates the spidroin gene catalogue.</title>
        <authorList>
            <person name="Kono N."/>
            <person name="Nakamura H."/>
            <person name="Ohtoshi R."/>
            <person name="Moran D.A.P."/>
            <person name="Shinohara A."/>
            <person name="Yoshida Y."/>
            <person name="Fujiwara M."/>
            <person name="Mori M."/>
            <person name="Tomita M."/>
            <person name="Arakawa K."/>
        </authorList>
    </citation>
    <scope>NUCLEOTIDE SEQUENCE [LARGE SCALE GENOMIC DNA]</scope>
</reference>
<dbReference type="OrthoDB" id="10037790at2759"/>
<keyword evidence="1" id="KW-0812">Transmembrane</keyword>
<comment type="caution">
    <text evidence="2">The sequence shown here is derived from an EMBL/GenBank/DDBJ whole genome shotgun (WGS) entry which is preliminary data.</text>
</comment>
<dbReference type="PANTHER" id="PTHR47148">
    <property type="entry name" value="CYTOCHROME C OXIDASE ASSEMBLY FACTOR 1 HOMOLOG"/>
    <property type="match status" value="1"/>
</dbReference>
<dbReference type="Proteomes" id="UP000499080">
    <property type="component" value="Unassembled WGS sequence"/>
</dbReference>
<evidence type="ECO:0000313" key="2">
    <source>
        <dbReference type="EMBL" id="GBN30380.1"/>
    </source>
</evidence>
<dbReference type="EMBL" id="BGPR01007905">
    <property type="protein sequence ID" value="GBN30380.1"/>
    <property type="molecule type" value="Genomic_DNA"/>
</dbReference>
<accession>A0A4Y2MVJ2</accession>
<organism evidence="2 3">
    <name type="scientific">Araneus ventricosus</name>
    <name type="common">Orbweaver spider</name>
    <name type="synonym">Epeira ventricosa</name>
    <dbReference type="NCBI Taxonomy" id="182803"/>
    <lineage>
        <taxon>Eukaryota</taxon>
        <taxon>Metazoa</taxon>
        <taxon>Ecdysozoa</taxon>
        <taxon>Arthropoda</taxon>
        <taxon>Chelicerata</taxon>
        <taxon>Arachnida</taxon>
        <taxon>Araneae</taxon>
        <taxon>Araneomorphae</taxon>
        <taxon>Entelegynae</taxon>
        <taxon>Araneoidea</taxon>
        <taxon>Araneidae</taxon>
        <taxon>Araneus</taxon>
    </lineage>
</organism>
<dbReference type="GO" id="GO:0005743">
    <property type="term" value="C:mitochondrial inner membrane"/>
    <property type="evidence" value="ECO:0007669"/>
    <property type="project" value="TreeGrafter"/>
</dbReference>
<dbReference type="GO" id="GO:0032981">
    <property type="term" value="P:mitochondrial respiratory chain complex I assembly"/>
    <property type="evidence" value="ECO:0007669"/>
    <property type="project" value="TreeGrafter"/>
</dbReference>
<dbReference type="Pfam" id="PF08695">
    <property type="entry name" value="Coa1"/>
    <property type="match status" value="1"/>
</dbReference>
<gene>
    <name evidence="2" type="ORF">AVEN_231395_1</name>
</gene>
<dbReference type="AlphaFoldDB" id="A0A4Y2MVJ2"/>
<feature type="transmembrane region" description="Helical" evidence="1">
    <location>
        <begin position="6"/>
        <end position="28"/>
    </location>
</feature>
<keyword evidence="1" id="KW-1133">Transmembrane helix</keyword>